<dbReference type="EMBL" id="CP002085">
    <property type="protein sequence ID" value="ADK85639.1"/>
    <property type="molecule type" value="Genomic_DNA"/>
</dbReference>
<gene>
    <name evidence="1" type="ordered locus">Deba_2276</name>
</gene>
<dbReference type="RefSeq" id="WP_013259078.1">
    <property type="nucleotide sequence ID" value="NC_014365.1"/>
</dbReference>
<accession>E1QJ96</accession>
<evidence type="ECO:0000313" key="1">
    <source>
        <dbReference type="EMBL" id="ADK85639.1"/>
    </source>
</evidence>
<evidence type="ECO:0000313" key="2">
    <source>
        <dbReference type="Proteomes" id="UP000009047"/>
    </source>
</evidence>
<organism evidence="1 2">
    <name type="scientific">Desulfarculus baarsii (strain ATCC 33931 / DSM 2075 / LMG 7858 / VKM B-1802 / 2st14)</name>
    <dbReference type="NCBI Taxonomy" id="644282"/>
    <lineage>
        <taxon>Bacteria</taxon>
        <taxon>Pseudomonadati</taxon>
        <taxon>Thermodesulfobacteriota</taxon>
        <taxon>Desulfarculia</taxon>
        <taxon>Desulfarculales</taxon>
        <taxon>Desulfarculaceae</taxon>
        <taxon>Desulfarculus</taxon>
    </lineage>
</organism>
<dbReference type="eggNOG" id="COG0535">
    <property type="taxonomic scope" value="Bacteria"/>
</dbReference>
<reference evidence="1 2" key="1">
    <citation type="journal article" date="2010" name="Stand. Genomic Sci.">
        <title>Complete genome sequence of Desulfarculus baarsii type strain (2st14).</title>
        <authorList>
            <person name="Sun H."/>
            <person name="Spring S."/>
            <person name="Lapidus A."/>
            <person name="Davenport K."/>
            <person name="Del Rio T.G."/>
            <person name="Tice H."/>
            <person name="Nolan M."/>
            <person name="Copeland A."/>
            <person name="Cheng J.F."/>
            <person name="Lucas S."/>
            <person name="Tapia R."/>
            <person name="Goodwin L."/>
            <person name="Pitluck S."/>
            <person name="Ivanova N."/>
            <person name="Pagani I."/>
            <person name="Mavromatis K."/>
            <person name="Ovchinnikova G."/>
            <person name="Pati A."/>
            <person name="Chen A."/>
            <person name="Palaniappan K."/>
            <person name="Hauser L."/>
            <person name="Chang Y.J."/>
            <person name="Jeffries C.D."/>
            <person name="Detter J.C."/>
            <person name="Han C."/>
            <person name="Rohde M."/>
            <person name="Brambilla E."/>
            <person name="Goker M."/>
            <person name="Woyke T."/>
            <person name="Bristow J."/>
            <person name="Eisen J.A."/>
            <person name="Markowitz V."/>
            <person name="Hugenholtz P."/>
            <person name="Kyrpides N.C."/>
            <person name="Klenk H.P."/>
            <person name="Land M."/>
        </authorList>
    </citation>
    <scope>NUCLEOTIDE SEQUENCE [LARGE SCALE GENOMIC DNA]</scope>
    <source>
        <strain evidence="2">ATCC 33931 / DSM 2075 / LMG 7858 / VKM B-1802 / 2st14</strain>
    </source>
</reference>
<dbReference type="KEGG" id="dbr:Deba_2276"/>
<dbReference type="AlphaFoldDB" id="E1QJ96"/>
<protein>
    <submittedName>
        <fullName evidence="1">Uncharacterized protein</fullName>
    </submittedName>
</protein>
<dbReference type="Proteomes" id="UP000009047">
    <property type="component" value="Chromosome"/>
</dbReference>
<name>E1QJ96_DESB2</name>
<keyword evidence="2" id="KW-1185">Reference proteome</keyword>
<dbReference type="HOGENOM" id="CLU_2179567_0_0_7"/>
<dbReference type="STRING" id="644282.Deba_2276"/>
<sequence length="109" mass="11550">MRQAICPRMCRYYKPGKKEDPGCGGVEWLAARPGLGAAVDGLRPESAPDLFGLDDDDPRLWAVCRSCAFLIDGCDFRDPAVPAAQCQPCGGLRAVAGLLAAGVELDLQS</sequence>
<proteinExistence type="predicted"/>